<gene>
    <name evidence="1" type="ORF">SMSP2_02467</name>
</gene>
<dbReference type="Proteomes" id="UP000188181">
    <property type="component" value="Chromosome"/>
</dbReference>
<protein>
    <submittedName>
        <fullName evidence="1">Uncharacterized protein</fullName>
    </submittedName>
</protein>
<dbReference type="KEGG" id="pbas:SMSP2_02467"/>
<organism evidence="1 2">
    <name type="scientific">Limihaloglobus sulfuriphilus</name>
    <dbReference type="NCBI Taxonomy" id="1851148"/>
    <lineage>
        <taxon>Bacteria</taxon>
        <taxon>Pseudomonadati</taxon>
        <taxon>Planctomycetota</taxon>
        <taxon>Phycisphaerae</taxon>
        <taxon>Sedimentisphaerales</taxon>
        <taxon>Sedimentisphaeraceae</taxon>
        <taxon>Limihaloglobus</taxon>
    </lineage>
</organism>
<accession>A0A1Q2MIG1</accession>
<keyword evidence="2" id="KW-1185">Reference proteome</keyword>
<dbReference type="OrthoDB" id="266381at2"/>
<evidence type="ECO:0000313" key="2">
    <source>
        <dbReference type="Proteomes" id="UP000188181"/>
    </source>
</evidence>
<name>A0A1Q2MIG1_9BACT</name>
<proteinExistence type="predicted"/>
<dbReference type="AlphaFoldDB" id="A0A1Q2MIG1"/>
<dbReference type="EMBL" id="CP019646">
    <property type="protein sequence ID" value="AQQ72087.1"/>
    <property type="molecule type" value="Genomic_DNA"/>
</dbReference>
<dbReference type="STRING" id="1851148.SMSP2_02467"/>
<reference evidence="2" key="1">
    <citation type="submission" date="2017-02" db="EMBL/GenBank/DDBJ databases">
        <title>Comparative genomics and description of representatives of a novel lineage of planctomycetes thriving in anoxic sediments.</title>
        <authorList>
            <person name="Spring S."/>
            <person name="Bunk B."/>
            <person name="Sproer C."/>
        </authorList>
    </citation>
    <scope>NUCLEOTIDE SEQUENCE [LARGE SCALE GENOMIC DNA]</scope>
    <source>
        <strain evidence="2">SM-Chi-D1</strain>
    </source>
</reference>
<dbReference type="RefSeq" id="WP_146684316.1">
    <property type="nucleotide sequence ID" value="NZ_CP019646.1"/>
</dbReference>
<evidence type="ECO:0000313" key="1">
    <source>
        <dbReference type="EMBL" id="AQQ72087.1"/>
    </source>
</evidence>
<sequence length="224" mass="23866">MNTFSKDIDIARIEPGLFLEPAFIIYRIFEAAGVSITSGVLTSEGAAFTTCGIEPGCMLMVDDASIVTLYEIAEIISDEQLAVSIINPPGADAVSPPDKTAVAVSVVSFKPLAAETHNHISRLFGLAPGSPESLSSTDNIADIEPLRQVSVFGVCRRAFEILATSAAAQSPIDADLVEHLKDKAAAYQRRYYRSMESVWFTVNIAGSAAATRTIRGGLTNAVRN</sequence>